<feature type="non-terminal residue" evidence="1">
    <location>
        <position position="1"/>
    </location>
</feature>
<name>X1GXH9_9ZZZZ</name>
<proteinExistence type="predicted"/>
<organism evidence="1">
    <name type="scientific">marine sediment metagenome</name>
    <dbReference type="NCBI Taxonomy" id="412755"/>
    <lineage>
        <taxon>unclassified sequences</taxon>
        <taxon>metagenomes</taxon>
        <taxon>ecological metagenomes</taxon>
    </lineage>
</organism>
<accession>X1GXH9</accession>
<comment type="caution">
    <text evidence="1">The sequence shown here is derived from an EMBL/GenBank/DDBJ whole genome shotgun (WGS) entry which is preliminary data.</text>
</comment>
<evidence type="ECO:0000313" key="1">
    <source>
        <dbReference type="EMBL" id="GAH37723.1"/>
    </source>
</evidence>
<sequence>IWEQFTSETVNQYTHHFIKTDSMHADITHMPSGQDFLVHKIISLDADGFTVDDDGSDQDPNANLVVYCYVAIG</sequence>
<dbReference type="EMBL" id="BARU01005531">
    <property type="protein sequence ID" value="GAH37723.1"/>
    <property type="molecule type" value="Genomic_DNA"/>
</dbReference>
<reference evidence="1" key="1">
    <citation type="journal article" date="2014" name="Front. Microbiol.">
        <title>High frequency of phylogenetically diverse reductive dehalogenase-homologous genes in deep subseafloor sedimentary metagenomes.</title>
        <authorList>
            <person name="Kawai M."/>
            <person name="Futagami T."/>
            <person name="Toyoda A."/>
            <person name="Takaki Y."/>
            <person name="Nishi S."/>
            <person name="Hori S."/>
            <person name="Arai W."/>
            <person name="Tsubouchi T."/>
            <person name="Morono Y."/>
            <person name="Uchiyama I."/>
            <person name="Ito T."/>
            <person name="Fujiyama A."/>
            <person name="Inagaki F."/>
            <person name="Takami H."/>
        </authorList>
    </citation>
    <scope>NUCLEOTIDE SEQUENCE</scope>
    <source>
        <strain evidence="1">Expedition CK06-06</strain>
    </source>
</reference>
<protein>
    <submittedName>
        <fullName evidence="1">Uncharacterized protein</fullName>
    </submittedName>
</protein>
<dbReference type="AlphaFoldDB" id="X1GXH9"/>
<gene>
    <name evidence="1" type="ORF">S03H2_10789</name>
</gene>